<proteinExistence type="predicted"/>
<dbReference type="InterPro" id="IPR016972">
    <property type="entry name" value="UCP031279"/>
</dbReference>
<protein>
    <submittedName>
        <fullName evidence="1">(wild Malaysian banana) hypothetical protein</fullName>
    </submittedName>
</protein>
<dbReference type="FunCoup" id="A0A804L1C6">
    <property type="interactions" value="418"/>
</dbReference>
<gene>
    <name evidence="1" type="ORF">GSMUA_330990.1</name>
</gene>
<dbReference type="EnsemblPlants" id="Ma10_t28610.1">
    <property type="protein sequence ID" value="Ma10_p28610.1"/>
    <property type="gene ID" value="Ma10_g28610"/>
</dbReference>
<accession>A0A804L1C6</accession>
<dbReference type="PIRSF" id="PIRSF031279">
    <property type="entry name" value="UCP031279"/>
    <property type="match status" value="1"/>
</dbReference>
<dbReference type="OMA" id="KSMTECS"/>
<evidence type="ECO:0000313" key="1">
    <source>
        <dbReference type="EMBL" id="CAG1854873.1"/>
    </source>
</evidence>
<sequence>MNGRSSGASRLSRCMKAPIRMLCRACDFYVRRMNSCAGRMPQGGALGYTMTTTLPRSFSVQSGRTSMSGDDDLQELIRANSVSRTGGGRFDLKGASPQQPAVVPRSQSVAIGRIDEDKPCDFDDDVKLGSDFLFPRSRSYAVAPRRRVAAFV</sequence>
<dbReference type="EMBL" id="HG996476">
    <property type="protein sequence ID" value="CAG1854873.1"/>
    <property type="molecule type" value="Genomic_DNA"/>
</dbReference>
<dbReference type="PANTHER" id="PTHR33526:SF4">
    <property type="entry name" value="OS07G0123800 PROTEIN"/>
    <property type="match status" value="1"/>
</dbReference>
<keyword evidence="3" id="KW-1185">Reference proteome</keyword>
<dbReference type="Proteomes" id="UP000012960">
    <property type="component" value="Unplaced"/>
</dbReference>
<organism evidence="2 3">
    <name type="scientific">Musa acuminata subsp. malaccensis</name>
    <name type="common">Wild banana</name>
    <name type="synonym">Musa malaccensis</name>
    <dbReference type="NCBI Taxonomy" id="214687"/>
    <lineage>
        <taxon>Eukaryota</taxon>
        <taxon>Viridiplantae</taxon>
        <taxon>Streptophyta</taxon>
        <taxon>Embryophyta</taxon>
        <taxon>Tracheophyta</taxon>
        <taxon>Spermatophyta</taxon>
        <taxon>Magnoliopsida</taxon>
        <taxon>Liliopsida</taxon>
        <taxon>Zingiberales</taxon>
        <taxon>Musaceae</taxon>
        <taxon>Musa</taxon>
    </lineage>
</organism>
<dbReference type="OrthoDB" id="694638at2759"/>
<dbReference type="AlphaFoldDB" id="A0A804L1C6"/>
<dbReference type="InParanoid" id="A0A804L1C6"/>
<evidence type="ECO:0000313" key="2">
    <source>
        <dbReference type="EnsemblPlants" id="Ma10_p28610.1"/>
    </source>
</evidence>
<reference evidence="1" key="1">
    <citation type="submission" date="2021-03" db="EMBL/GenBank/DDBJ databases">
        <authorList>
            <consortium name="Genoscope - CEA"/>
            <person name="William W."/>
        </authorList>
    </citation>
    <scope>NUCLEOTIDE SEQUENCE</scope>
    <source>
        <strain evidence="1">Doubled-haploid Pahang</strain>
    </source>
</reference>
<dbReference type="PANTHER" id="PTHR33526">
    <property type="entry name" value="OS07G0123800 PROTEIN"/>
    <property type="match status" value="1"/>
</dbReference>
<dbReference type="Gramene" id="Ma10_t28610.1">
    <property type="protein sequence ID" value="Ma10_p28610.1"/>
    <property type="gene ID" value="Ma10_g28610"/>
</dbReference>
<evidence type="ECO:0000313" key="3">
    <source>
        <dbReference type="Proteomes" id="UP000012960"/>
    </source>
</evidence>
<reference evidence="2" key="2">
    <citation type="submission" date="2021-05" db="UniProtKB">
        <authorList>
            <consortium name="EnsemblPlants"/>
        </authorList>
    </citation>
    <scope>IDENTIFICATION</scope>
    <source>
        <strain evidence="2">subsp. malaccensis</strain>
    </source>
</reference>
<name>A0A804L1C6_MUSAM</name>